<sequence>QHLYSDLTGTIHELTSNENNDDTDTRFQPPLDTDKKKTQPMDEGYRLASTELSAPPIALPISKDVSPERNKRDALPSENSTTSTISMQPVIQVSTEPLPSRSSTNTSTDESIISDADANSWADILSLSPVLDGSGIEPE</sequence>
<gene>
    <name evidence="2" type="ORF">GIL414_LOCUS87504</name>
    <name evidence="3" type="ORF">SMN809_LOCUS85455</name>
</gene>
<evidence type="ECO:0000313" key="3">
    <source>
        <dbReference type="EMBL" id="CAF5227822.1"/>
    </source>
</evidence>
<dbReference type="AlphaFoldDB" id="A0A8S3KBG0"/>
<organism evidence="2 4">
    <name type="scientific">Rotaria magnacalcarata</name>
    <dbReference type="NCBI Taxonomy" id="392030"/>
    <lineage>
        <taxon>Eukaryota</taxon>
        <taxon>Metazoa</taxon>
        <taxon>Spiralia</taxon>
        <taxon>Gnathifera</taxon>
        <taxon>Rotifera</taxon>
        <taxon>Eurotatoria</taxon>
        <taxon>Bdelloidea</taxon>
        <taxon>Philodinida</taxon>
        <taxon>Philodinidae</taxon>
        <taxon>Rotaria</taxon>
    </lineage>
</organism>
<comment type="caution">
    <text evidence="2">The sequence shown here is derived from an EMBL/GenBank/DDBJ whole genome shotgun (WGS) entry which is preliminary data.</text>
</comment>
<feature type="region of interest" description="Disordered" evidence="1">
    <location>
        <begin position="1"/>
        <end position="119"/>
    </location>
</feature>
<accession>A0A8S3KBG0</accession>
<dbReference type="EMBL" id="CAJOBJ010380240">
    <property type="protein sequence ID" value="CAF5227165.1"/>
    <property type="molecule type" value="Genomic_DNA"/>
</dbReference>
<evidence type="ECO:0000313" key="4">
    <source>
        <dbReference type="Proteomes" id="UP000681720"/>
    </source>
</evidence>
<dbReference type="Proteomes" id="UP000681720">
    <property type="component" value="Unassembled WGS sequence"/>
</dbReference>
<evidence type="ECO:0000256" key="1">
    <source>
        <dbReference type="SAM" id="MobiDB-lite"/>
    </source>
</evidence>
<dbReference type="Proteomes" id="UP000676336">
    <property type="component" value="Unassembled WGS sequence"/>
</dbReference>
<feature type="compositionally biased region" description="Basic and acidic residues" evidence="1">
    <location>
        <begin position="65"/>
        <end position="75"/>
    </location>
</feature>
<evidence type="ECO:0000313" key="2">
    <source>
        <dbReference type="EMBL" id="CAF5227165.1"/>
    </source>
</evidence>
<dbReference type="EMBL" id="CAJOBI010364993">
    <property type="protein sequence ID" value="CAF5227822.1"/>
    <property type="molecule type" value="Genomic_DNA"/>
</dbReference>
<feature type="non-terminal residue" evidence="2">
    <location>
        <position position="1"/>
    </location>
</feature>
<proteinExistence type="predicted"/>
<feature type="non-terminal residue" evidence="2">
    <location>
        <position position="139"/>
    </location>
</feature>
<feature type="compositionally biased region" description="Polar residues" evidence="1">
    <location>
        <begin position="77"/>
        <end position="111"/>
    </location>
</feature>
<reference evidence="2" key="1">
    <citation type="submission" date="2021-02" db="EMBL/GenBank/DDBJ databases">
        <authorList>
            <person name="Nowell W R."/>
        </authorList>
    </citation>
    <scope>NUCLEOTIDE SEQUENCE</scope>
</reference>
<protein>
    <submittedName>
        <fullName evidence="2">Uncharacterized protein</fullName>
    </submittedName>
</protein>
<name>A0A8S3KBG0_9BILA</name>
<feature type="compositionally biased region" description="Basic and acidic residues" evidence="1">
    <location>
        <begin position="32"/>
        <end position="45"/>
    </location>
</feature>